<dbReference type="Pfam" id="PF20213">
    <property type="entry name" value="DUF6573"/>
    <property type="match status" value="1"/>
</dbReference>
<dbReference type="Proteomes" id="UP000672009">
    <property type="component" value="Chromosome"/>
</dbReference>
<dbReference type="KEGG" id="tun:J9260_05970"/>
<name>A0A975IIY5_9GAMM</name>
<reference evidence="1" key="1">
    <citation type="submission" date="2021-04" db="EMBL/GenBank/DDBJ databases">
        <title>Genomics, taxonomy and metabolism of representatives of sulfur bacteria of the genus Thiothrix: Thiothrix fructosivorans QT, Thiothrix unzii A1T and three new species, Thiothrix subterranea sp. nov., Thiothrix litoralis sp. nov. and 'Candidatus Thiothrix anitrata' sp. nov.</title>
        <authorList>
            <person name="Ravin N.V."/>
            <person name="Smolyakov D."/>
            <person name="Rudenko T.S."/>
            <person name="Mardanov A.V."/>
            <person name="Beletsky A.V."/>
            <person name="Markov N.D."/>
            <person name="Fomenkov A.I."/>
            <person name="Roberts R.J."/>
            <person name="Karnachuk O.V."/>
            <person name="Novikov A."/>
            <person name="Grabovich M.Y."/>
        </authorList>
    </citation>
    <scope>NUCLEOTIDE SEQUENCE</scope>
    <source>
        <strain evidence="1">A1</strain>
    </source>
</reference>
<sequence length="130" mass="14574">MDCYSRAQAIADGVLVDASAHKEVREAGFKVPVALTAAVWDRFVEWDNDDVRKEQQSLGQSTAGRLWDVMYMAFYAIRHSRGGGDVLFYDLHVIERDGFSTTPRGIRLKLYSGAGDHGEHVITIMLPEED</sequence>
<evidence type="ECO:0000313" key="1">
    <source>
        <dbReference type="EMBL" id="QTR55264.1"/>
    </source>
</evidence>
<evidence type="ECO:0000313" key="2">
    <source>
        <dbReference type="Proteomes" id="UP000672009"/>
    </source>
</evidence>
<accession>A0A975IIY5</accession>
<dbReference type="AlphaFoldDB" id="A0A975IIY5"/>
<dbReference type="EMBL" id="CP072793">
    <property type="protein sequence ID" value="QTR55264.1"/>
    <property type="molecule type" value="Genomic_DNA"/>
</dbReference>
<dbReference type="InterPro" id="IPR046480">
    <property type="entry name" value="DUF6573"/>
</dbReference>
<keyword evidence="2" id="KW-1185">Reference proteome</keyword>
<gene>
    <name evidence="1" type="ORF">J9260_05970</name>
</gene>
<proteinExistence type="predicted"/>
<organism evidence="1 2">
    <name type="scientific">Thiothrix unzii</name>
    <dbReference type="NCBI Taxonomy" id="111769"/>
    <lineage>
        <taxon>Bacteria</taxon>
        <taxon>Pseudomonadati</taxon>
        <taxon>Pseudomonadota</taxon>
        <taxon>Gammaproteobacteria</taxon>
        <taxon>Thiotrichales</taxon>
        <taxon>Thiotrichaceae</taxon>
        <taxon>Thiothrix</taxon>
    </lineage>
</organism>
<protein>
    <submittedName>
        <fullName evidence="1">Uncharacterized protein</fullName>
    </submittedName>
</protein>